<name>A0A7C3ZX05_9CYAN</name>
<dbReference type="SUPFAM" id="SSF53271">
    <property type="entry name" value="PRTase-like"/>
    <property type="match status" value="1"/>
</dbReference>
<dbReference type="Gene3D" id="3.40.50.2020">
    <property type="match status" value="1"/>
</dbReference>
<evidence type="ECO:0000256" key="1">
    <source>
        <dbReference type="ARBA" id="ARBA00008007"/>
    </source>
</evidence>
<accession>A0A7C3ZX05</accession>
<proteinExistence type="inferred from homology"/>
<evidence type="ECO:0000313" key="2">
    <source>
        <dbReference type="EMBL" id="HGG01829.1"/>
    </source>
</evidence>
<gene>
    <name evidence="2" type="ORF">ENR15_14570</name>
</gene>
<comment type="caution">
    <text evidence="2">The sequence shown here is derived from an EMBL/GenBank/DDBJ whole genome shotgun (WGS) entry which is preliminary data.</text>
</comment>
<dbReference type="EMBL" id="DSPX01000146">
    <property type="protein sequence ID" value="HGG01829.1"/>
    <property type="molecule type" value="Genomic_DNA"/>
</dbReference>
<dbReference type="InterPro" id="IPR000836">
    <property type="entry name" value="PRTase_dom"/>
</dbReference>
<comment type="similarity">
    <text evidence="1">Belongs to the ComF/GntX family.</text>
</comment>
<dbReference type="InterPro" id="IPR029057">
    <property type="entry name" value="PRTase-like"/>
</dbReference>
<protein>
    <submittedName>
        <fullName evidence="2">ComF family protein</fullName>
    </submittedName>
</protein>
<organism evidence="2">
    <name type="scientific">Planktothricoides sp. SpSt-374</name>
    <dbReference type="NCBI Taxonomy" id="2282167"/>
    <lineage>
        <taxon>Bacteria</taxon>
        <taxon>Bacillati</taxon>
        <taxon>Cyanobacteriota</taxon>
        <taxon>Cyanophyceae</taxon>
        <taxon>Oscillatoriophycideae</taxon>
        <taxon>Oscillatoriales</taxon>
        <taxon>Oscillatoriaceae</taxon>
        <taxon>Planktothricoides</taxon>
    </lineage>
</organism>
<dbReference type="PANTHER" id="PTHR47505:SF1">
    <property type="entry name" value="DNA UTILIZATION PROTEIN YHGH"/>
    <property type="match status" value="1"/>
</dbReference>
<sequence length="235" mass="26374">MGTWKRALESILDLFLKPNCPLCDRPGGDDYFCTYCSRQLKDCQFAQPAQRWSGLSVFVWGSYGGPMKRAIAAMKYEDRPQLARPLGRWLAQAWLQSPTVDPNQKILAVPIPMHPEKQKSRGFNQAELIARSFCEVTGYQLQPKLLQRARATEALFNLSPEQRQKELDGAITLGKFAHRHPQTPVLLIDDIYTTGATCREAAKVLHKAGIPVLGVAAIATTNKDPRRPSRPKKHP</sequence>
<dbReference type="PANTHER" id="PTHR47505">
    <property type="entry name" value="DNA UTILIZATION PROTEIN YHGH"/>
    <property type="match status" value="1"/>
</dbReference>
<reference evidence="2" key="1">
    <citation type="journal article" date="2020" name="mSystems">
        <title>Genome- and Community-Level Interaction Insights into Carbon Utilization and Element Cycling Functions of Hydrothermarchaeota in Hydrothermal Sediment.</title>
        <authorList>
            <person name="Zhou Z."/>
            <person name="Liu Y."/>
            <person name="Xu W."/>
            <person name="Pan J."/>
            <person name="Luo Z.H."/>
            <person name="Li M."/>
        </authorList>
    </citation>
    <scope>NUCLEOTIDE SEQUENCE [LARGE SCALE GENOMIC DNA]</scope>
    <source>
        <strain evidence="2">SpSt-374</strain>
    </source>
</reference>
<dbReference type="InterPro" id="IPR051910">
    <property type="entry name" value="ComF/GntX_DNA_util-trans"/>
</dbReference>
<dbReference type="AlphaFoldDB" id="A0A7C3ZX05"/>
<dbReference type="CDD" id="cd06223">
    <property type="entry name" value="PRTases_typeI"/>
    <property type="match status" value="1"/>
</dbReference>